<dbReference type="CDD" id="cd06454">
    <property type="entry name" value="KBL_like"/>
    <property type="match status" value="1"/>
</dbReference>
<keyword evidence="2" id="KW-1185">Reference proteome</keyword>
<dbReference type="Pfam" id="PF00155">
    <property type="entry name" value="Aminotran_1_2"/>
    <property type="match status" value="1"/>
</dbReference>
<dbReference type="InterPro" id="IPR004839">
    <property type="entry name" value="Aminotransferase_I/II_large"/>
</dbReference>
<keyword evidence="1" id="KW-0012">Acyltransferase</keyword>
<dbReference type="InterPro" id="IPR050087">
    <property type="entry name" value="AON_synthase_class-II"/>
</dbReference>
<dbReference type="EMBL" id="JBEVCJ010000030">
    <property type="protein sequence ID" value="MET1256912.1"/>
    <property type="molecule type" value="Genomic_DNA"/>
</dbReference>
<dbReference type="InterPro" id="IPR015421">
    <property type="entry name" value="PyrdxlP-dep_Trfase_major"/>
</dbReference>
<dbReference type="Proteomes" id="UP001548189">
    <property type="component" value="Unassembled WGS sequence"/>
</dbReference>
<proteinExistence type="predicted"/>
<dbReference type="NCBIfam" id="TIGR00858">
    <property type="entry name" value="bioF"/>
    <property type="match status" value="1"/>
</dbReference>
<gene>
    <name evidence="1" type="primary">bioF</name>
    <name evidence="1" type="ORF">ABVT43_17350</name>
</gene>
<dbReference type="Gene3D" id="3.90.1150.10">
    <property type="entry name" value="Aspartate Aminotransferase, domain 1"/>
    <property type="match status" value="1"/>
</dbReference>
<accession>A0ABV2BZD8</accession>
<comment type="caution">
    <text evidence="1">The sequence shown here is derived from an EMBL/GenBank/DDBJ whole genome shotgun (WGS) entry which is preliminary data.</text>
</comment>
<name>A0ABV2BZD8_9GAMM</name>
<dbReference type="PANTHER" id="PTHR13693">
    <property type="entry name" value="CLASS II AMINOTRANSFERASE/8-AMINO-7-OXONONANOATE SYNTHASE"/>
    <property type="match status" value="1"/>
</dbReference>
<protein>
    <submittedName>
        <fullName evidence="1">8-amino-7-oxononanoate synthase</fullName>
        <ecNumber evidence="1">2.3.1.47</ecNumber>
    </submittedName>
</protein>
<dbReference type="InterPro" id="IPR015424">
    <property type="entry name" value="PyrdxlP-dep_Trfase"/>
</dbReference>
<evidence type="ECO:0000313" key="1">
    <source>
        <dbReference type="EMBL" id="MET1256912.1"/>
    </source>
</evidence>
<sequence>MKFLNLSQSLAERDSLGETRQREVLQSAQGRKISLGGQTYVNFASNDYLGLAALESTQSSVLELLPSTGVGSGASHMICGHHQLHELFEHQLAGFLQRQAALTFTCGYMANLAVLQALARKGDLLISDKLNHASLIDGAQLSQADSKRYPHCDLTALENRLKRSSQNTFVVTDSVFSMDGDIAPLTEIAELCDKYNALLIVDDAHGFGVLGTNGQGCCEHFQLNQQQVPVLMSTFGKALGGFGAAVSGEKILIDYLIQFARSYIYTTALPPMIAAVNLHHLQVLMNGPERVNKLRQNIAYFQQLCLQQKIPLLASSTAIQPVVVGDNQTVLRLGERLRAYGVLVGTIRPPTVPPNSARIRITLTSEHLKSDIEQLVNALDKCLQQNDQN</sequence>
<dbReference type="InterPro" id="IPR004723">
    <property type="entry name" value="AONS_Archaea/Proteobacteria"/>
</dbReference>
<evidence type="ECO:0000313" key="2">
    <source>
        <dbReference type="Proteomes" id="UP001548189"/>
    </source>
</evidence>
<organism evidence="1 2">
    <name type="scientific">Aliikangiella maris</name>
    <dbReference type="NCBI Taxonomy" id="3162458"/>
    <lineage>
        <taxon>Bacteria</taxon>
        <taxon>Pseudomonadati</taxon>
        <taxon>Pseudomonadota</taxon>
        <taxon>Gammaproteobacteria</taxon>
        <taxon>Oceanospirillales</taxon>
        <taxon>Pleioneaceae</taxon>
        <taxon>Aliikangiella</taxon>
    </lineage>
</organism>
<dbReference type="EC" id="2.3.1.47" evidence="1"/>
<dbReference type="GO" id="GO:0008710">
    <property type="term" value="F:8-amino-7-oxononanoate synthase activity"/>
    <property type="evidence" value="ECO:0007669"/>
    <property type="project" value="UniProtKB-EC"/>
</dbReference>
<dbReference type="InterPro" id="IPR001917">
    <property type="entry name" value="Aminotrans_II_pyridoxalP_BS"/>
</dbReference>
<dbReference type="Gene3D" id="3.40.640.10">
    <property type="entry name" value="Type I PLP-dependent aspartate aminotransferase-like (Major domain)"/>
    <property type="match status" value="1"/>
</dbReference>
<dbReference type="InterPro" id="IPR015422">
    <property type="entry name" value="PyrdxlP-dep_Trfase_small"/>
</dbReference>
<dbReference type="PANTHER" id="PTHR13693:SF100">
    <property type="entry name" value="8-AMINO-7-OXONONANOATE SYNTHASE"/>
    <property type="match status" value="1"/>
</dbReference>
<reference evidence="1 2" key="1">
    <citation type="submission" date="2024-06" db="EMBL/GenBank/DDBJ databases">
        <authorList>
            <person name="Li F."/>
        </authorList>
    </citation>
    <scope>NUCLEOTIDE SEQUENCE [LARGE SCALE GENOMIC DNA]</scope>
    <source>
        <strain evidence="1 2">GXAS 311</strain>
    </source>
</reference>
<dbReference type="PROSITE" id="PS00599">
    <property type="entry name" value="AA_TRANSFER_CLASS_2"/>
    <property type="match status" value="1"/>
</dbReference>
<keyword evidence="1" id="KW-0808">Transferase</keyword>
<dbReference type="SUPFAM" id="SSF53383">
    <property type="entry name" value="PLP-dependent transferases"/>
    <property type="match status" value="1"/>
</dbReference>